<dbReference type="Gene3D" id="1.25.40.10">
    <property type="entry name" value="Tetratricopeptide repeat domain"/>
    <property type="match status" value="1"/>
</dbReference>
<accession>A0ABD6VU30</accession>
<evidence type="ECO:0000313" key="2">
    <source>
        <dbReference type="EMBL" id="KGA41353.1"/>
    </source>
</evidence>
<dbReference type="InterPro" id="IPR011990">
    <property type="entry name" value="TPR-like_helical_dom_sf"/>
</dbReference>
<proteinExistence type="predicted"/>
<feature type="signal peptide" evidence="1">
    <location>
        <begin position="1"/>
        <end position="23"/>
    </location>
</feature>
<organism evidence="3 5">
    <name type="scientific">Pectobacterium odoriferum</name>
    <dbReference type="NCBI Taxonomy" id="78398"/>
    <lineage>
        <taxon>Bacteria</taxon>
        <taxon>Pseudomonadati</taxon>
        <taxon>Pseudomonadota</taxon>
        <taxon>Gammaproteobacteria</taxon>
        <taxon>Enterobacterales</taxon>
        <taxon>Pectobacteriaceae</taxon>
        <taxon>Pectobacterium</taxon>
    </lineage>
</organism>
<comment type="caution">
    <text evidence="3">The sequence shown here is derived from an EMBL/GenBank/DDBJ whole genome shotgun (WGS) entry which is preliminary data.</text>
</comment>
<evidence type="ECO:0000313" key="5">
    <source>
        <dbReference type="Proteomes" id="UP000237274"/>
    </source>
</evidence>
<sequence>MQYSKKIVSLVISAFLLSGCVMSTPKSSDEVVSQEDILLKTKNYNGLINLYRNWMKVNDNYDTRLKLSNYYYLAGDYKSSLYYLQALNAKPDMKVYMLQAKNMIALGDYGPAVRVTDKMLQNTPQSAEAYNLRGVALALSGKLNEGQQAIDKSRALFIEDDVALNNLAMIAMMDGRYQDSVGLLLPQYLRGRKAEKMLRNLVVSLVKVGDRRYARTIIENENLSRNPDELIDALAGITLSKGGVNAS</sequence>
<dbReference type="Proteomes" id="UP000237274">
    <property type="component" value="Unassembled WGS sequence"/>
</dbReference>
<keyword evidence="4" id="KW-1185">Reference proteome</keyword>
<dbReference type="AlphaFoldDB" id="A0ABD6VU30"/>
<dbReference type="RefSeq" id="WP_039493130.1">
    <property type="nucleotide sequence ID" value="NZ_JACDRW010000020.1"/>
</dbReference>
<protein>
    <submittedName>
        <fullName evidence="3">Tight adherance operon protein</fullName>
    </submittedName>
</protein>
<evidence type="ECO:0000313" key="4">
    <source>
        <dbReference type="Proteomes" id="UP000029447"/>
    </source>
</evidence>
<evidence type="ECO:0000256" key="1">
    <source>
        <dbReference type="SAM" id="SignalP"/>
    </source>
</evidence>
<keyword evidence="1" id="KW-0732">Signal</keyword>
<dbReference type="SUPFAM" id="SSF48452">
    <property type="entry name" value="TPR-like"/>
    <property type="match status" value="1"/>
</dbReference>
<dbReference type="Proteomes" id="UP000029447">
    <property type="component" value="Unassembled WGS sequence"/>
</dbReference>
<evidence type="ECO:0000313" key="3">
    <source>
        <dbReference type="EMBL" id="POE28755.1"/>
    </source>
</evidence>
<dbReference type="KEGG" id="pcv:BCS7_01180"/>
<gene>
    <name evidence="3" type="ORF">BV926_00090</name>
    <name evidence="2" type="ORF">KU75_11220</name>
</gene>
<dbReference type="EMBL" id="MTAO01000001">
    <property type="protein sequence ID" value="POE28755.1"/>
    <property type="molecule type" value="Genomic_DNA"/>
</dbReference>
<name>A0ABD6VU30_9GAMM</name>
<feature type="chain" id="PRO_5044727228" evidence="1">
    <location>
        <begin position="24"/>
        <end position="247"/>
    </location>
</feature>
<dbReference type="EMBL" id="JQOF01000008">
    <property type="protein sequence ID" value="KGA41353.1"/>
    <property type="molecule type" value="Genomic_DNA"/>
</dbReference>
<dbReference type="PROSITE" id="PS51257">
    <property type="entry name" value="PROKAR_LIPOPROTEIN"/>
    <property type="match status" value="1"/>
</dbReference>
<reference evidence="2 4" key="1">
    <citation type="submission" date="2014-08" db="EMBL/GenBank/DDBJ databases">
        <title>Genome sequences of NCPPB Pectobacterium isolates.</title>
        <authorList>
            <person name="Glover R.H."/>
            <person name="Sapp M."/>
            <person name="Elphinstone J."/>
        </authorList>
    </citation>
    <scope>NUCLEOTIDE SEQUENCE [LARGE SCALE GENOMIC DNA]</scope>
    <source>
        <strain evidence="2 4">NCPPB3841</strain>
    </source>
</reference>
<reference evidence="3 5" key="2">
    <citation type="submission" date="2017-01" db="EMBL/GenBank/DDBJ databases">
        <title>Comparative Genomics of 38 Pectobacterium strains comprising three species revealed the characteristics of Pectobacterium carotovorum.</title>
        <authorList>
            <person name="Xie H."/>
            <person name="Ma Y."/>
            <person name="Li X."/>
        </authorList>
    </citation>
    <scope>NUCLEOTIDE SEQUENCE [LARGE SCALE GENOMIC DNA]</scope>
    <source>
        <strain evidence="3 5">Q142</strain>
    </source>
</reference>